<evidence type="ECO:0008006" key="4">
    <source>
        <dbReference type="Google" id="ProtNLM"/>
    </source>
</evidence>
<feature type="transmembrane region" description="Helical" evidence="1">
    <location>
        <begin position="84"/>
        <end position="102"/>
    </location>
</feature>
<feature type="transmembrane region" description="Helical" evidence="1">
    <location>
        <begin position="108"/>
        <end position="129"/>
    </location>
</feature>
<feature type="transmembrane region" description="Helical" evidence="1">
    <location>
        <begin position="182"/>
        <end position="202"/>
    </location>
</feature>
<reference evidence="2 3" key="1">
    <citation type="submission" date="2019-12" db="EMBL/GenBank/DDBJ databases">
        <authorList>
            <person name="Shi Y."/>
        </authorList>
    </citation>
    <scope>NUCLEOTIDE SEQUENCE [LARGE SCALE GENOMIC DNA]</scope>
    <source>
        <strain evidence="2 3">JCM 17929</strain>
    </source>
</reference>
<gene>
    <name evidence="2" type="ORF">GMA12_06395</name>
</gene>
<dbReference type="Proteomes" id="UP000436989">
    <property type="component" value="Unassembled WGS sequence"/>
</dbReference>
<sequence>MTFPAAPAPVRVRPATLVAEVFAPAPLVLCLLVVAGWRAAGWTGALWGLGTAALVASLPMLVLRVLARRGRVDGHFVRSRAQRLPVYAATGVLTALVVAAQLRLGAPVLVPVTTAFVLLGLLVLLAVTLRWKVSAHVAMAACWAVGLGALTAPWAVPLAAPVPVLVALSRVRTGDHTVAQTAVGALIGVLIGVAYTAAAASLP</sequence>
<dbReference type="EMBL" id="WOGU01000004">
    <property type="protein sequence ID" value="MUN62770.1"/>
    <property type="molecule type" value="Genomic_DNA"/>
</dbReference>
<evidence type="ECO:0000313" key="2">
    <source>
        <dbReference type="EMBL" id="MUN62770.1"/>
    </source>
</evidence>
<name>A0A6N8GKJ1_9MICC</name>
<feature type="transmembrane region" description="Helical" evidence="1">
    <location>
        <begin position="45"/>
        <end position="63"/>
    </location>
</feature>
<proteinExistence type="predicted"/>
<evidence type="ECO:0000313" key="3">
    <source>
        <dbReference type="Proteomes" id="UP000436989"/>
    </source>
</evidence>
<comment type="caution">
    <text evidence="2">The sequence shown here is derived from an EMBL/GenBank/DDBJ whole genome shotgun (WGS) entry which is preliminary data.</text>
</comment>
<keyword evidence="1" id="KW-1133">Transmembrane helix</keyword>
<feature type="transmembrane region" description="Helical" evidence="1">
    <location>
        <begin position="141"/>
        <end position="162"/>
    </location>
</feature>
<keyword evidence="1" id="KW-0472">Membrane</keyword>
<protein>
    <recommendedName>
        <fullName evidence="4">Phosphoesterase PA-phosphatase</fullName>
    </recommendedName>
</protein>
<feature type="transmembrane region" description="Helical" evidence="1">
    <location>
        <begin position="21"/>
        <end position="39"/>
    </location>
</feature>
<keyword evidence="3" id="KW-1185">Reference proteome</keyword>
<evidence type="ECO:0000256" key="1">
    <source>
        <dbReference type="SAM" id="Phobius"/>
    </source>
</evidence>
<accession>A0A6N8GKJ1</accession>
<dbReference type="AlphaFoldDB" id="A0A6N8GKJ1"/>
<keyword evidence="1" id="KW-0812">Transmembrane</keyword>
<organism evidence="2 3">
    <name type="scientific">Kocuria sediminis</name>
    <dbReference type="NCBI Taxonomy" id="1038857"/>
    <lineage>
        <taxon>Bacteria</taxon>
        <taxon>Bacillati</taxon>
        <taxon>Actinomycetota</taxon>
        <taxon>Actinomycetes</taxon>
        <taxon>Micrococcales</taxon>
        <taxon>Micrococcaceae</taxon>
        <taxon>Kocuria</taxon>
    </lineage>
</organism>
<dbReference type="RefSeq" id="WP_156268259.1">
    <property type="nucleotide sequence ID" value="NZ_WOGU01000004.1"/>
</dbReference>